<proteinExistence type="inferred from homology"/>
<evidence type="ECO:0000313" key="12">
    <source>
        <dbReference type="Proteomes" id="UP000293912"/>
    </source>
</evidence>
<evidence type="ECO:0000256" key="3">
    <source>
        <dbReference type="ARBA" id="ARBA00004947"/>
    </source>
</evidence>
<dbReference type="InterPro" id="IPR016040">
    <property type="entry name" value="NAD(P)-bd_dom"/>
</dbReference>
<evidence type="ECO:0000256" key="8">
    <source>
        <dbReference type="ARBA" id="ARBA00023235"/>
    </source>
</evidence>
<evidence type="ECO:0000256" key="2">
    <source>
        <dbReference type="ARBA" id="ARBA00001911"/>
    </source>
</evidence>
<dbReference type="NCBIfam" id="TIGR01179">
    <property type="entry name" value="galE"/>
    <property type="match status" value="1"/>
</dbReference>
<reference evidence="11 12" key="1">
    <citation type="submission" date="2019-03" db="EMBL/GenBank/DDBJ databases">
        <authorList>
            <person name="Sebastian G."/>
            <person name="Baumann P."/>
            <person name="Ruckert C."/>
            <person name="Kalinowski J."/>
            <person name="Nebel B."/>
            <person name="Takors R."/>
            <person name="Blombach B."/>
        </authorList>
    </citation>
    <scope>NUCLEOTIDE SEQUENCE [LARGE SCALE GENOMIC DNA]</scope>
    <source>
        <strain evidence="11 12">DSM 1084</strain>
    </source>
</reference>
<dbReference type="NCBIfam" id="NF007956">
    <property type="entry name" value="PRK10675.1"/>
    <property type="match status" value="1"/>
</dbReference>
<comment type="cofactor">
    <cofactor evidence="2 9">
        <name>NAD(+)</name>
        <dbReference type="ChEBI" id="CHEBI:57540"/>
    </cofactor>
</comment>
<dbReference type="Pfam" id="PF16363">
    <property type="entry name" value="GDP_Man_Dehyd"/>
    <property type="match status" value="1"/>
</dbReference>
<gene>
    <name evidence="11" type="primary">galE1</name>
    <name evidence="11" type="ORF">HPF_10930</name>
</gene>
<dbReference type="Proteomes" id="UP000293912">
    <property type="component" value="Chromosome"/>
</dbReference>
<keyword evidence="9" id="KW-0119">Carbohydrate metabolism</keyword>
<dbReference type="Gene3D" id="3.40.50.720">
    <property type="entry name" value="NAD(P)-binding Rossmann-like Domain"/>
    <property type="match status" value="1"/>
</dbReference>
<evidence type="ECO:0000256" key="7">
    <source>
        <dbReference type="ARBA" id="ARBA00023027"/>
    </source>
</evidence>
<evidence type="ECO:0000256" key="4">
    <source>
        <dbReference type="ARBA" id="ARBA00007637"/>
    </source>
</evidence>
<dbReference type="InterPro" id="IPR005886">
    <property type="entry name" value="UDP_G4E"/>
</dbReference>
<dbReference type="Gene3D" id="3.90.25.10">
    <property type="entry name" value="UDP-galactose 4-epimerase, domain 1"/>
    <property type="match status" value="1"/>
</dbReference>
<evidence type="ECO:0000313" key="11">
    <source>
        <dbReference type="EMBL" id="QBM28202.1"/>
    </source>
</evidence>
<dbReference type="GO" id="GO:0006012">
    <property type="term" value="P:galactose metabolic process"/>
    <property type="evidence" value="ECO:0007669"/>
    <property type="project" value="UniProtKB-UniPathway"/>
</dbReference>
<protein>
    <recommendedName>
        <fullName evidence="6 9">UDP-glucose 4-epimerase</fullName>
        <ecNumber evidence="5 9">5.1.3.2</ecNumber>
    </recommendedName>
</protein>
<dbReference type="SUPFAM" id="SSF51735">
    <property type="entry name" value="NAD(P)-binding Rossmann-fold domains"/>
    <property type="match status" value="1"/>
</dbReference>
<dbReference type="EMBL" id="CP037867">
    <property type="protein sequence ID" value="QBM28202.1"/>
    <property type="molecule type" value="Genomic_DNA"/>
</dbReference>
<dbReference type="EC" id="5.1.3.2" evidence="5 9"/>
<evidence type="ECO:0000259" key="10">
    <source>
        <dbReference type="Pfam" id="PF16363"/>
    </source>
</evidence>
<dbReference type="GO" id="GO:0005829">
    <property type="term" value="C:cytosol"/>
    <property type="evidence" value="ECO:0007669"/>
    <property type="project" value="TreeGrafter"/>
</dbReference>
<accession>A0A4P6WW72</accession>
<evidence type="ECO:0000256" key="9">
    <source>
        <dbReference type="RuleBase" id="RU366046"/>
    </source>
</evidence>
<name>A0A4P6WW72_HYDPS</name>
<evidence type="ECO:0000256" key="1">
    <source>
        <dbReference type="ARBA" id="ARBA00000083"/>
    </source>
</evidence>
<dbReference type="PRINTS" id="PR01713">
    <property type="entry name" value="NUCEPIMERASE"/>
</dbReference>
<organism evidence="11 12">
    <name type="scientific">Hydrogenophaga pseudoflava</name>
    <name type="common">Pseudomonas carboxydoflava</name>
    <dbReference type="NCBI Taxonomy" id="47421"/>
    <lineage>
        <taxon>Bacteria</taxon>
        <taxon>Pseudomonadati</taxon>
        <taxon>Pseudomonadota</taxon>
        <taxon>Betaproteobacteria</taxon>
        <taxon>Burkholderiales</taxon>
        <taxon>Comamonadaceae</taxon>
        <taxon>Hydrogenophaga</taxon>
    </lineage>
</organism>
<dbReference type="CDD" id="cd05247">
    <property type="entry name" value="UDP_G4E_1_SDR_e"/>
    <property type="match status" value="1"/>
</dbReference>
<dbReference type="UniPathway" id="UPA00214"/>
<keyword evidence="12" id="KW-1185">Reference proteome</keyword>
<comment type="similarity">
    <text evidence="4 9">Belongs to the NAD(P)-dependent epimerase/dehydratase family.</text>
</comment>
<dbReference type="PANTHER" id="PTHR43725:SF47">
    <property type="entry name" value="UDP-GLUCOSE 4-EPIMERASE"/>
    <property type="match status" value="1"/>
</dbReference>
<dbReference type="AlphaFoldDB" id="A0A4P6WW72"/>
<dbReference type="RefSeq" id="WP_133156602.1">
    <property type="nucleotide sequence ID" value="NZ_CP037867.1"/>
</dbReference>
<dbReference type="GO" id="GO:0003978">
    <property type="term" value="F:UDP-glucose 4-epimerase activity"/>
    <property type="evidence" value="ECO:0007669"/>
    <property type="project" value="UniProtKB-UniRule"/>
</dbReference>
<feature type="domain" description="NAD(P)-binding" evidence="10">
    <location>
        <begin position="4"/>
        <end position="322"/>
    </location>
</feature>
<comment type="catalytic activity">
    <reaction evidence="1 9">
        <text>UDP-alpha-D-glucose = UDP-alpha-D-galactose</text>
        <dbReference type="Rhea" id="RHEA:22168"/>
        <dbReference type="ChEBI" id="CHEBI:58885"/>
        <dbReference type="ChEBI" id="CHEBI:66914"/>
        <dbReference type="EC" id="5.1.3.2"/>
    </reaction>
</comment>
<dbReference type="InterPro" id="IPR036291">
    <property type="entry name" value="NAD(P)-bd_dom_sf"/>
</dbReference>
<comment type="subunit">
    <text evidence="9">Homodimer.</text>
</comment>
<evidence type="ECO:0000256" key="6">
    <source>
        <dbReference type="ARBA" id="ARBA00018569"/>
    </source>
</evidence>
<evidence type="ECO:0000256" key="5">
    <source>
        <dbReference type="ARBA" id="ARBA00013189"/>
    </source>
</evidence>
<sequence>MNVLLTGGCGYIGSHVAVVLMSAGHRVAILDNLTNSHRSVVDRVSEIAGASPAFYCGDVGDVGLVRDIIRENKVDSVIHLAGFKSVGESVQVPLKYYQNNICGALGLLQAMEAESVSHLVFSSSATIYGDPQYLPVDETHPQHVVNAYGRSKLHIEDMLRDVSASRPSLGVVCLRYFNPVGAHSSGLIGDRPRGIPNNLMPYVVQVASGELERLKVFGGDYPTPDGTGVRDYIHVMDLAEGHVAALNYLSSRSGWRAFNLGTGRGYSVLEMIRSFEAQSGRSIPFEITGRRQGDVACSYADTRSAEQELNWRATRSLEDMCSSAWAFQSRFLAG</sequence>
<keyword evidence="7 9" id="KW-0520">NAD</keyword>
<comment type="pathway">
    <text evidence="3 9">Carbohydrate metabolism; galactose metabolism.</text>
</comment>
<keyword evidence="8 9" id="KW-0413">Isomerase</keyword>
<dbReference type="KEGG" id="hpse:HPF_10930"/>
<dbReference type="PANTHER" id="PTHR43725">
    <property type="entry name" value="UDP-GLUCOSE 4-EPIMERASE"/>
    <property type="match status" value="1"/>
</dbReference>